<evidence type="ECO:0000313" key="1">
    <source>
        <dbReference type="EMBL" id="ETL37969.1"/>
    </source>
</evidence>
<organism evidence="1">
    <name type="scientific">Phytophthora nicotianae</name>
    <name type="common">Potato buckeye rot agent</name>
    <name type="synonym">Phytophthora parasitica</name>
    <dbReference type="NCBI Taxonomy" id="4792"/>
    <lineage>
        <taxon>Eukaryota</taxon>
        <taxon>Sar</taxon>
        <taxon>Stramenopiles</taxon>
        <taxon>Oomycota</taxon>
        <taxon>Peronosporomycetes</taxon>
        <taxon>Peronosporales</taxon>
        <taxon>Peronosporaceae</taxon>
        <taxon>Phytophthora</taxon>
    </lineage>
</organism>
<accession>W2IUX3</accession>
<reference evidence="1" key="1">
    <citation type="submission" date="2013-11" db="EMBL/GenBank/DDBJ databases">
        <title>The Genome Sequence of Phytophthora parasitica CJ05E6.</title>
        <authorList>
            <consortium name="The Broad Institute Genomics Platform"/>
            <person name="Russ C."/>
            <person name="Tyler B."/>
            <person name="Panabieres F."/>
            <person name="Shan W."/>
            <person name="Tripathy S."/>
            <person name="Grunwald N."/>
            <person name="Machado M."/>
            <person name="Johnson C.S."/>
            <person name="Arredondo F."/>
            <person name="Hong C."/>
            <person name="Coffey M."/>
            <person name="Young S.K."/>
            <person name="Zeng Q."/>
            <person name="Gargeya S."/>
            <person name="Fitzgerald M."/>
            <person name="Abouelleil A."/>
            <person name="Alvarado L."/>
            <person name="Chapman S.B."/>
            <person name="Gainer-Dewar J."/>
            <person name="Goldberg J."/>
            <person name="Griggs A."/>
            <person name="Gujja S."/>
            <person name="Hansen M."/>
            <person name="Howarth C."/>
            <person name="Imamovic A."/>
            <person name="Ireland A."/>
            <person name="Larimer J."/>
            <person name="McCowan C."/>
            <person name="Murphy C."/>
            <person name="Pearson M."/>
            <person name="Poon T.W."/>
            <person name="Priest M."/>
            <person name="Roberts A."/>
            <person name="Saif S."/>
            <person name="Shea T."/>
            <person name="Sykes S."/>
            <person name="Wortman J."/>
            <person name="Nusbaum C."/>
            <person name="Birren B."/>
        </authorList>
    </citation>
    <scope>NUCLEOTIDE SEQUENCE [LARGE SCALE GENOMIC DNA]</scope>
    <source>
        <strain evidence="1">CJ05E6</strain>
    </source>
</reference>
<dbReference type="Proteomes" id="UP000053864">
    <property type="component" value="Unassembled WGS sequence"/>
</dbReference>
<protein>
    <submittedName>
        <fullName evidence="1">Uncharacterized protein</fullName>
    </submittedName>
</protein>
<name>W2IUX3_PHYNI</name>
<dbReference type="AlphaFoldDB" id="W2IUX3"/>
<dbReference type="EMBL" id="KI673446">
    <property type="protein sequence ID" value="ETL37969.1"/>
    <property type="molecule type" value="Genomic_DNA"/>
</dbReference>
<proteinExistence type="predicted"/>
<sequence length="121" mass="13463">MLLGHKTRIDKTIAGLLQHQMTITQKIAFTIGLQHSSSRIPKTVPKFLRSVATRLSADTFATVKKEWERFVNLMAGATTKRVPGMGMSNLCATLENGLVPAYSSRVIIYRVATLCNWQNVD</sequence>
<gene>
    <name evidence="1" type="ORF">L916_10405</name>
</gene>